<reference evidence="11 12" key="1">
    <citation type="submission" date="2019-04" db="EMBL/GenBank/DDBJ databases">
        <title>Comparative genomics and transcriptomics to analyze fruiting body development in filamentous ascomycetes.</title>
        <authorList>
            <consortium name="DOE Joint Genome Institute"/>
            <person name="Lutkenhaus R."/>
            <person name="Traeger S."/>
            <person name="Breuer J."/>
            <person name="Kuo A."/>
            <person name="Lipzen A."/>
            <person name="Pangilinan J."/>
            <person name="Dilworth D."/>
            <person name="Sandor L."/>
            <person name="Poggeler S."/>
            <person name="Barry K."/>
            <person name="Grigoriev I.V."/>
            <person name="Nowrousian M."/>
        </authorList>
    </citation>
    <scope>NUCLEOTIDE SEQUENCE [LARGE SCALE GENOMIC DNA]</scope>
    <source>
        <strain evidence="11 12">CBS 389.68</strain>
    </source>
</reference>
<comment type="similarity">
    <text evidence="3">Belongs to the FYV10 family.</text>
</comment>
<keyword evidence="7" id="KW-0862">Zinc</keyword>
<evidence type="ECO:0000256" key="5">
    <source>
        <dbReference type="ARBA" id="ARBA00022723"/>
    </source>
</evidence>
<dbReference type="PROSITE" id="PS50896">
    <property type="entry name" value="LISH"/>
    <property type="match status" value="1"/>
</dbReference>
<dbReference type="GO" id="GO:0061630">
    <property type="term" value="F:ubiquitin protein ligase activity"/>
    <property type="evidence" value="ECO:0007669"/>
    <property type="project" value="InterPro"/>
</dbReference>
<dbReference type="PROSITE" id="PS50897">
    <property type="entry name" value="CTLH"/>
    <property type="match status" value="1"/>
</dbReference>
<evidence type="ECO:0008006" key="13">
    <source>
        <dbReference type="Google" id="ProtNLM"/>
    </source>
</evidence>
<dbReference type="InterPro" id="IPR045098">
    <property type="entry name" value="Fyv10_fam"/>
</dbReference>
<dbReference type="GO" id="GO:0034657">
    <property type="term" value="C:GID complex"/>
    <property type="evidence" value="ECO:0007669"/>
    <property type="project" value="TreeGrafter"/>
</dbReference>
<evidence type="ECO:0000256" key="7">
    <source>
        <dbReference type="ARBA" id="ARBA00022833"/>
    </source>
</evidence>
<evidence type="ECO:0000256" key="8">
    <source>
        <dbReference type="PROSITE-ProRule" id="PRU01215"/>
    </source>
</evidence>
<gene>
    <name evidence="11" type="ORF">EX30DRAFT_377914</name>
</gene>
<evidence type="ECO:0000256" key="4">
    <source>
        <dbReference type="ARBA" id="ARBA00022490"/>
    </source>
</evidence>
<dbReference type="InterPro" id="IPR013144">
    <property type="entry name" value="CRA_dom"/>
</dbReference>
<dbReference type="InterPro" id="IPR006594">
    <property type="entry name" value="LisH"/>
</dbReference>
<dbReference type="OrthoDB" id="1933455at2759"/>
<keyword evidence="12" id="KW-1185">Reference proteome</keyword>
<dbReference type="GO" id="GO:0005737">
    <property type="term" value="C:cytoplasm"/>
    <property type="evidence" value="ECO:0007669"/>
    <property type="project" value="UniProtKB-SubCell"/>
</dbReference>
<dbReference type="InterPro" id="IPR044063">
    <property type="entry name" value="ZF_RING_GID"/>
</dbReference>
<dbReference type="AlphaFoldDB" id="A0A4S2MWY6"/>
<dbReference type="FunCoup" id="A0A4S2MWY6">
    <property type="interactions" value="902"/>
</dbReference>
<dbReference type="STRING" id="341454.A0A4S2MWY6"/>
<comment type="function">
    <text evidence="1">Involved in the proteasome-dependent degradation of fructose-1,6-bisphosphatase.</text>
</comment>
<dbReference type="GO" id="GO:0008270">
    <property type="term" value="F:zinc ion binding"/>
    <property type="evidence" value="ECO:0007669"/>
    <property type="project" value="UniProtKB-KW"/>
</dbReference>
<dbReference type="EMBL" id="ML220121">
    <property type="protein sequence ID" value="TGZ81084.1"/>
    <property type="molecule type" value="Genomic_DNA"/>
</dbReference>
<dbReference type="GO" id="GO:0005634">
    <property type="term" value="C:nucleus"/>
    <property type="evidence" value="ECO:0007669"/>
    <property type="project" value="TreeGrafter"/>
</dbReference>
<dbReference type="InterPro" id="IPR006595">
    <property type="entry name" value="CTLH_C"/>
</dbReference>
<evidence type="ECO:0000256" key="1">
    <source>
        <dbReference type="ARBA" id="ARBA00002343"/>
    </source>
</evidence>
<evidence type="ECO:0000256" key="3">
    <source>
        <dbReference type="ARBA" id="ARBA00010615"/>
    </source>
</evidence>
<dbReference type="SMART" id="SM00757">
    <property type="entry name" value="CRA"/>
    <property type="match status" value="1"/>
</dbReference>
<keyword evidence="4" id="KW-0963">Cytoplasm</keyword>
<dbReference type="PANTHER" id="PTHR12170">
    <property type="entry name" value="MACROPHAGE ERYTHROBLAST ATTACHER-RELATED"/>
    <property type="match status" value="1"/>
</dbReference>
<feature type="domain" description="RING-Gid-type" evidence="10">
    <location>
        <begin position="330"/>
        <end position="393"/>
    </location>
</feature>
<dbReference type="SMART" id="SM00668">
    <property type="entry name" value="CTLH"/>
    <property type="match status" value="1"/>
</dbReference>
<dbReference type="InParanoid" id="A0A4S2MWY6"/>
<dbReference type="Proteomes" id="UP000298138">
    <property type="component" value="Unassembled WGS sequence"/>
</dbReference>
<dbReference type="PANTHER" id="PTHR12170:SF2">
    <property type="entry name" value="E3 UBIQUITIN-PROTEIN TRANSFERASE MAEA"/>
    <property type="match status" value="1"/>
</dbReference>
<comment type="subcellular location">
    <subcellularLocation>
        <location evidence="2">Cytoplasm</location>
    </subcellularLocation>
</comment>
<dbReference type="InterPro" id="IPR024964">
    <property type="entry name" value="CTLH/CRA"/>
</dbReference>
<feature type="zinc finger region" description="RING-Gid-type" evidence="8">
    <location>
        <begin position="330"/>
        <end position="393"/>
    </location>
</feature>
<evidence type="ECO:0000313" key="12">
    <source>
        <dbReference type="Proteomes" id="UP000298138"/>
    </source>
</evidence>
<feature type="domain" description="CTLH" evidence="9">
    <location>
        <begin position="167"/>
        <end position="225"/>
    </location>
</feature>
<proteinExistence type="inferred from homology"/>
<dbReference type="GO" id="GO:0043161">
    <property type="term" value="P:proteasome-mediated ubiquitin-dependent protein catabolic process"/>
    <property type="evidence" value="ECO:0007669"/>
    <property type="project" value="InterPro"/>
</dbReference>
<keyword evidence="6 8" id="KW-0863">Zinc-finger</keyword>
<evidence type="ECO:0000259" key="10">
    <source>
        <dbReference type="PROSITE" id="PS51867"/>
    </source>
</evidence>
<evidence type="ECO:0000313" key="11">
    <source>
        <dbReference type="EMBL" id="TGZ81084.1"/>
    </source>
</evidence>
<evidence type="ECO:0000256" key="2">
    <source>
        <dbReference type="ARBA" id="ARBA00004496"/>
    </source>
</evidence>
<sequence length="408" mass="46045">MSSSTTRLDAESHALLDEPLLRLPHEMLRKTFKTAQKHYEREQSHAMTTIKEAARSASKRPSNDAATPALKSLDALISRMQGYKRKVEVLHEEEKILHGHTRKRIAHLQDLYKIPSANGLVDPAYDEWSKARLDRLLVDLLLRSGYVDTAKEFVEEKQIGELVDVNVFVQCARIERSLREGKTTAECLAWCTENKQSLRKQKSKLEFELRLQQFIELVRDLRHKDAMAHSKKFLVPHSEAHFDDIKTAAGLLAVLPTTQCPRYQALYSADRWQKLADIFVSTHHSLYGLPQRPLISTALSSGLSALKTPSCHSKVVSSSANSASSTHSLCPICSTELNELAAGTEVPYAHHARSSVKNDPVMLPNGRIYGRDEIELLASKLDLRAGWIRDPTTGEEFEANKMRKVYIM</sequence>
<evidence type="ECO:0000256" key="6">
    <source>
        <dbReference type="ARBA" id="ARBA00022771"/>
    </source>
</evidence>
<organism evidence="11 12">
    <name type="scientific">Ascodesmis nigricans</name>
    <dbReference type="NCBI Taxonomy" id="341454"/>
    <lineage>
        <taxon>Eukaryota</taxon>
        <taxon>Fungi</taxon>
        <taxon>Dikarya</taxon>
        <taxon>Ascomycota</taxon>
        <taxon>Pezizomycotina</taxon>
        <taxon>Pezizomycetes</taxon>
        <taxon>Pezizales</taxon>
        <taxon>Ascodesmidaceae</taxon>
        <taxon>Ascodesmis</taxon>
    </lineage>
</organism>
<dbReference type="Pfam" id="PF10607">
    <property type="entry name" value="CTLH"/>
    <property type="match status" value="1"/>
</dbReference>
<dbReference type="PROSITE" id="PS51867">
    <property type="entry name" value="ZF_RING_GID"/>
    <property type="match status" value="1"/>
</dbReference>
<keyword evidence="5" id="KW-0479">Metal-binding</keyword>
<name>A0A4S2MWY6_9PEZI</name>
<protein>
    <recommendedName>
        <fullName evidence="13">Protein FYV10</fullName>
    </recommendedName>
</protein>
<accession>A0A4S2MWY6</accession>
<evidence type="ECO:0000259" key="9">
    <source>
        <dbReference type="PROSITE" id="PS50897"/>
    </source>
</evidence>